<dbReference type="Proteomes" id="UP001232148">
    <property type="component" value="Unassembled WGS sequence"/>
</dbReference>
<gene>
    <name evidence="1" type="ORF">LX32DRAFT_155311</name>
</gene>
<organism evidence="1 2">
    <name type="scientific">Colletotrichum zoysiae</name>
    <dbReference type="NCBI Taxonomy" id="1216348"/>
    <lineage>
        <taxon>Eukaryota</taxon>
        <taxon>Fungi</taxon>
        <taxon>Dikarya</taxon>
        <taxon>Ascomycota</taxon>
        <taxon>Pezizomycotina</taxon>
        <taxon>Sordariomycetes</taxon>
        <taxon>Hypocreomycetidae</taxon>
        <taxon>Glomerellales</taxon>
        <taxon>Glomerellaceae</taxon>
        <taxon>Colletotrichum</taxon>
        <taxon>Colletotrichum graminicola species complex</taxon>
    </lineage>
</organism>
<dbReference type="EMBL" id="MU842827">
    <property type="protein sequence ID" value="KAK2032769.1"/>
    <property type="molecule type" value="Genomic_DNA"/>
</dbReference>
<evidence type="ECO:0000313" key="1">
    <source>
        <dbReference type="EMBL" id="KAK2032769.1"/>
    </source>
</evidence>
<dbReference type="AlphaFoldDB" id="A0AAD9HRS0"/>
<name>A0AAD9HRS0_9PEZI</name>
<reference evidence="1" key="1">
    <citation type="submission" date="2021-06" db="EMBL/GenBank/DDBJ databases">
        <title>Comparative genomics, transcriptomics and evolutionary studies reveal genomic signatures of adaptation to plant cell wall in hemibiotrophic fungi.</title>
        <authorList>
            <consortium name="DOE Joint Genome Institute"/>
            <person name="Baroncelli R."/>
            <person name="Diaz J.F."/>
            <person name="Benocci T."/>
            <person name="Peng M."/>
            <person name="Battaglia E."/>
            <person name="Haridas S."/>
            <person name="Andreopoulos W."/>
            <person name="Labutti K."/>
            <person name="Pangilinan J."/>
            <person name="Floch G.L."/>
            <person name="Makela M.R."/>
            <person name="Henrissat B."/>
            <person name="Grigoriev I.V."/>
            <person name="Crouch J.A."/>
            <person name="De Vries R.P."/>
            <person name="Sukno S.A."/>
            <person name="Thon M.R."/>
        </authorList>
    </citation>
    <scope>NUCLEOTIDE SEQUENCE</scope>
    <source>
        <strain evidence="1">MAFF235873</strain>
    </source>
</reference>
<proteinExistence type="predicted"/>
<protein>
    <submittedName>
        <fullName evidence="1">Uncharacterized protein</fullName>
    </submittedName>
</protein>
<keyword evidence="2" id="KW-1185">Reference proteome</keyword>
<evidence type="ECO:0000313" key="2">
    <source>
        <dbReference type="Proteomes" id="UP001232148"/>
    </source>
</evidence>
<comment type="caution">
    <text evidence="1">The sequence shown here is derived from an EMBL/GenBank/DDBJ whole genome shotgun (WGS) entry which is preliminary data.</text>
</comment>
<sequence>MARFHEGALSVSIARLWRYGGLYTTLTSRSRDVTFCLFTLSFPALLPVLASSSSRTCRPSNARGCCFVKFPLRARVEK</sequence>
<accession>A0AAD9HRS0</accession>